<name>A0A6B2JUD5_9RHOB</name>
<dbReference type="Proteomes" id="UP000474757">
    <property type="component" value="Unassembled WGS sequence"/>
</dbReference>
<evidence type="ECO:0000256" key="1">
    <source>
        <dbReference type="SAM" id="Phobius"/>
    </source>
</evidence>
<keyword evidence="1" id="KW-1133">Transmembrane helix</keyword>
<protein>
    <submittedName>
        <fullName evidence="2">Uncharacterized protein</fullName>
    </submittedName>
</protein>
<keyword evidence="3" id="KW-1185">Reference proteome</keyword>
<dbReference type="AlphaFoldDB" id="A0A6B2JUD5"/>
<reference evidence="2 3" key="1">
    <citation type="submission" date="2020-02" db="EMBL/GenBank/DDBJ databases">
        <title>Pseudoroseicyclus tamarix, sp. nov., isolated from offshore sediment of a Tamarix chinensis forest.</title>
        <authorList>
            <person name="Gai Y."/>
        </authorList>
    </citation>
    <scope>NUCLEOTIDE SEQUENCE [LARGE SCALE GENOMIC DNA]</scope>
    <source>
        <strain evidence="2 3">CLL3-39</strain>
    </source>
</reference>
<dbReference type="RefSeq" id="WP_163894813.1">
    <property type="nucleotide sequence ID" value="NZ_JAAFYS010000003.1"/>
</dbReference>
<evidence type="ECO:0000313" key="2">
    <source>
        <dbReference type="EMBL" id="NDV02147.1"/>
    </source>
</evidence>
<evidence type="ECO:0000313" key="3">
    <source>
        <dbReference type="Proteomes" id="UP000474757"/>
    </source>
</evidence>
<feature type="transmembrane region" description="Helical" evidence="1">
    <location>
        <begin position="106"/>
        <end position="124"/>
    </location>
</feature>
<keyword evidence="1" id="KW-0472">Membrane</keyword>
<sequence>MTALSQYQRLESSGLWRAEASAQRREVFVSFGDATLVISDPNGRPLAHWSLPAIERQNPDTTPAIYAPGPETGESLEIDEALMIDAIETVRGALARSRPKRGRLRYLGLGTFLAVLLGVVVFWLPGALQRQTLAVVPMAKRLEIGASLLGHVQRQAGSSCRDPLGTQALATLQQRLFGDEGTGQLVVLPQGPDWGIILPGRIVLLSEAMVEEPEEAAVPAGHALTAWISRAEDDPMEALLADAGLGATLTLLTTGDLPDDAIAAHAAHLLQEPPEPASRAELAAGFEAEGMSFAAWSARVDPEGTRFGESTGPVPQALTRVPLLTDADWIALKGICQG</sequence>
<keyword evidence="1" id="KW-0812">Transmembrane</keyword>
<organism evidence="2 3">
    <name type="scientific">Pseudoroseicyclus tamaricis</name>
    <dbReference type="NCBI Taxonomy" id="2705421"/>
    <lineage>
        <taxon>Bacteria</taxon>
        <taxon>Pseudomonadati</taxon>
        <taxon>Pseudomonadota</taxon>
        <taxon>Alphaproteobacteria</taxon>
        <taxon>Rhodobacterales</taxon>
        <taxon>Paracoccaceae</taxon>
        <taxon>Pseudoroseicyclus</taxon>
    </lineage>
</organism>
<dbReference type="EMBL" id="JAAGAB010000003">
    <property type="protein sequence ID" value="NDV02147.1"/>
    <property type="molecule type" value="Genomic_DNA"/>
</dbReference>
<proteinExistence type="predicted"/>
<comment type="caution">
    <text evidence="2">The sequence shown here is derived from an EMBL/GenBank/DDBJ whole genome shotgun (WGS) entry which is preliminary data.</text>
</comment>
<accession>A0A6B2JUD5</accession>
<gene>
    <name evidence="2" type="ORF">GZA08_14350</name>
</gene>